<keyword evidence="1" id="KW-1133">Transmembrane helix</keyword>
<evidence type="ECO:0000256" key="1">
    <source>
        <dbReference type="SAM" id="Phobius"/>
    </source>
</evidence>
<dbReference type="RefSeq" id="WP_188127951.1">
    <property type="nucleotide sequence ID" value="NZ_BAAADP010000003.1"/>
</dbReference>
<sequence>MRWEIWTLAGLYVLVGIGLFYSLAIDSDELFLTVTAAVFALMGPMAYLVYKKQISDGE</sequence>
<keyword evidence="1" id="KW-0472">Membrane</keyword>
<proteinExistence type="predicted"/>
<feature type="transmembrane region" description="Helical" evidence="1">
    <location>
        <begin position="5"/>
        <end position="24"/>
    </location>
</feature>
<keyword evidence="1" id="KW-0812">Transmembrane</keyword>
<dbReference type="Proteomes" id="UP000323537">
    <property type="component" value="Unassembled WGS sequence"/>
</dbReference>
<dbReference type="EMBL" id="FOPZ01000023">
    <property type="protein sequence ID" value="SFH74462.1"/>
    <property type="molecule type" value="Genomic_DNA"/>
</dbReference>
<dbReference type="OrthoDB" id="320950at2157"/>
<evidence type="ECO:0000313" key="3">
    <source>
        <dbReference type="Proteomes" id="UP000323537"/>
    </source>
</evidence>
<organism evidence="2 3">
    <name type="scientific">Halorubrum aquaticum</name>
    <dbReference type="NCBI Taxonomy" id="387340"/>
    <lineage>
        <taxon>Archaea</taxon>
        <taxon>Methanobacteriati</taxon>
        <taxon>Methanobacteriota</taxon>
        <taxon>Stenosarchaea group</taxon>
        <taxon>Halobacteria</taxon>
        <taxon>Halobacteriales</taxon>
        <taxon>Haloferacaceae</taxon>
        <taxon>Halorubrum</taxon>
    </lineage>
</organism>
<protein>
    <submittedName>
        <fullName evidence="2">Uncharacterized protein</fullName>
    </submittedName>
</protein>
<keyword evidence="3" id="KW-1185">Reference proteome</keyword>
<dbReference type="AlphaFoldDB" id="A0A1I3CJ03"/>
<name>A0A1I3CJ03_9EURY</name>
<gene>
    <name evidence="2" type="ORF">SAMN04488066_12332</name>
</gene>
<reference evidence="2 3" key="1">
    <citation type="submission" date="2016-10" db="EMBL/GenBank/DDBJ databases">
        <authorList>
            <person name="Varghese N."/>
            <person name="Submissions S."/>
        </authorList>
    </citation>
    <scope>NUCLEOTIDE SEQUENCE [LARGE SCALE GENOMIC DNA]</scope>
    <source>
        <strain evidence="2 3">CGMCC 1.6377</strain>
    </source>
</reference>
<accession>A0A1I3CJ03</accession>
<evidence type="ECO:0000313" key="2">
    <source>
        <dbReference type="EMBL" id="SFH74462.1"/>
    </source>
</evidence>
<feature type="transmembrane region" description="Helical" evidence="1">
    <location>
        <begin position="30"/>
        <end position="50"/>
    </location>
</feature>